<dbReference type="RefSeq" id="WP_305005252.1">
    <property type="nucleotide sequence ID" value="NZ_JAUQSY010000002.1"/>
</dbReference>
<organism evidence="2 3">
    <name type="scientific">Hymenobacter aranciens</name>
    <dbReference type="NCBI Taxonomy" id="3063996"/>
    <lineage>
        <taxon>Bacteria</taxon>
        <taxon>Pseudomonadati</taxon>
        <taxon>Bacteroidota</taxon>
        <taxon>Cytophagia</taxon>
        <taxon>Cytophagales</taxon>
        <taxon>Hymenobacteraceae</taxon>
        <taxon>Hymenobacter</taxon>
    </lineage>
</organism>
<dbReference type="InterPro" id="IPR025632">
    <property type="entry name" value="DUF4290"/>
</dbReference>
<accession>A0ABT9B8A2</accession>
<name>A0ABT9B8A2_9BACT</name>
<feature type="region of interest" description="Disordered" evidence="1">
    <location>
        <begin position="189"/>
        <end position="246"/>
    </location>
</feature>
<dbReference type="Pfam" id="PF14123">
    <property type="entry name" value="DUF4290"/>
    <property type="match status" value="1"/>
</dbReference>
<evidence type="ECO:0000256" key="1">
    <source>
        <dbReference type="SAM" id="MobiDB-lite"/>
    </source>
</evidence>
<keyword evidence="3" id="KW-1185">Reference proteome</keyword>
<feature type="compositionally biased region" description="Basic and acidic residues" evidence="1">
    <location>
        <begin position="203"/>
        <end position="223"/>
    </location>
</feature>
<sequence length="246" mass="27574">MTDIHTLPIHVQLLVREYGYSTYQLILALRDIEDVAERTRRATAIVQLMLRLQPALRDQTDIQGRLWNHLNALLGGDVELDAPVPLRDPNARLQPPARVPYPARGPKLRAYGAGVEALIAKALTLEDEAEREQATIVIGRTMKFLYRQHNKENAKDVTILRHLGELSGGQLKLDPALVNSQDLFEMPNTGRTPAFIVPQPAQREGRNREGRENRDGGRDRDRQGGGGGNKKKRKKGRSPEAQQPPQ</sequence>
<evidence type="ECO:0000313" key="3">
    <source>
        <dbReference type="Proteomes" id="UP001176429"/>
    </source>
</evidence>
<comment type="caution">
    <text evidence="2">The sequence shown here is derived from an EMBL/GenBank/DDBJ whole genome shotgun (WGS) entry which is preliminary data.</text>
</comment>
<protein>
    <submittedName>
        <fullName evidence="2">DUF4290 domain-containing protein</fullName>
    </submittedName>
</protein>
<dbReference type="EMBL" id="JAUQSY010000002">
    <property type="protein sequence ID" value="MDO7873939.1"/>
    <property type="molecule type" value="Genomic_DNA"/>
</dbReference>
<dbReference type="Proteomes" id="UP001176429">
    <property type="component" value="Unassembled WGS sequence"/>
</dbReference>
<gene>
    <name evidence="2" type="ORF">Q5H93_04275</name>
</gene>
<reference evidence="2" key="1">
    <citation type="submission" date="2023-07" db="EMBL/GenBank/DDBJ databases">
        <authorList>
            <person name="Kim M.K."/>
        </authorList>
    </citation>
    <scope>NUCLEOTIDE SEQUENCE</scope>
    <source>
        <strain evidence="2">ASUV-10-1</strain>
    </source>
</reference>
<proteinExistence type="predicted"/>
<evidence type="ECO:0000313" key="2">
    <source>
        <dbReference type="EMBL" id="MDO7873939.1"/>
    </source>
</evidence>